<reference evidence="1 2" key="1">
    <citation type="journal article" date="2019" name="Environ. Microbiol.">
        <title>Species interactions and distinct microbial communities in high Arctic permafrost affected cryosols are associated with the CH4 and CO2 gas fluxes.</title>
        <authorList>
            <person name="Altshuler I."/>
            <person name="Hamel J."/>
            <person name="Turney S."/>
            <person name="Magnuson E."/>
            <person name="Levesque R."/>
            <person name="Greer C."/>
            <person name="Whyte L.G."/>
        </authorList>
    </citation>
    <scope>NUCLEOTIDE SEQUENCE [LARGE SCALE GENOMIC DNA]</scope>
    <source>
        <strain evidence="1 2">S9.3B</strain>
    </source>
</reference>
<dbReference type="AlphaFoldDB" id="A0A502GA98"/>
<evidence type="ECO:0000313" key="1">
    <source>
        <dbReference type="EMBL" id="TPG59097.1"/>
    </source>
</evidence>
<dbReference type="Gene3D" id="3.40.50.410">
    <property type="entry name" value="von Willebrand factor, type A domain"/>
    <property type="match status" value="1"/>
</dbReference>
<name>A0A502GA98_9PROT</name>
<accession>A0A502GA98</accession>
<evidence type="ECO:0000313" key="2">
    <source>
        <dbReference type="Proteomes" id="UP000317078"/>
    </source>
</evidence>
<dbReference type="EMBL" id="RCZP01000004">
    <property type="protein sequence ID" value="TPG59097.1"/>
    <property type="molecule type" value="Genomic_DNA"/>
</dbReference>
<dbReference type="Proteomes" id="UP000317078">
    <property type="component" value="Unassembled WGS sequence"/>
</dbReference>
<gene>
    <name evidence="1" type="ORF">EAH89_07020</name>
</gene>
<dbReference type="OrthoDB" id="5430236at2"/>
<keyword evidence="2" id="KW-1185">Reference proteome</keyword>
<dbReference type="SUPFAM" id="SSF53300">
    <property type="entry name" value="vWA-like"/>
    <property type="match status" value="1"/>
</dbReference>
<dbReference type="RefSeq" id="WP_140882083.1">
    <property type="nucleotide sequence ID" value="NZ_RCZP01000004.1"/>
</dbReference>
<organism evidence="1 2">
    <name type="scientific">Muricoccus nepalensis</name>
    <dbReference type="NCBI Taxonomy" id="1854500"/>
    <lineage>
        <taxon>Bacteria</taxon>
        <taxon>Pseudomonadati</taxon>
        <taxon>Pseudomonadota</taxon>
        <taxon>Alphaproteobacteria</taxon>
        <taxon>Acetobacterales</taxon>
        <taxon>Roseomonadaceae</taxon>
        <taxon>Muricoccus</taxon>
    </lineage>
</organism>
<sequence length="236" mass="24307">MAKPPVPAPPLSAPAGSAVSAFLQRAAGLPALRAAPSPARLIFAVDATASRQPTWDRACHVQAEMFAATAGRLTVSLAFYRGHGEFLASPFLAEPAALAARMTGVDCRGGHTQILRLLRHAEAEAARARLHALVFVGDAVEEEPDPIWAAASRLGARGVPAFVFQEGDDPGAQAVLRGIARRSGGAWAPFDHRSPRALADLLRGAAAYAAGGREALARLPGAGGLLAQLPAPGAGR</sequence>
<protein>
    <submittedName>
        <fullName evidence="1">VWA domain-containing protein</fullName>
    </submittedName>
</protein>
<comment type="caution">
    <text evidence="1">The sequence shown here is derived from an EMBL/GenBank/DDBJ whole genome shotgun (WGS) entry which is preliminary data.</text>
</comment>
<dbReference type="InterPro" id="IPR036465">
    <property type="entry name" value="vWFA_dom_sf"/>
</dbReference>
<proteinExistence type="predicted"/>